<evidence type="ECO:0000256" key="5">
    <source>
        <dbReference type="ARBA" id="ARBA00049660"/>
    </source>
</evidence>
<dbReference type="PANTHER" id="PTHR30520">
    <property type="entry name" value="FORMATE TRANSPORTER-RELATED"/>
    <property type="match status" value="1"/>
</dbReference>
<dbReference type="KEGG" id="cia:BEN51_07545"/>
<dbReference type="InterPro" id="IPR023271">
    <property type="entry name" value="Aquaporin-like"/>
</dbReference>
<gene>
    <name evidence="7" type="ORF">BEN51_07545</name>
</gene>
<dbReference type="InterPro" id="IPR000292">
    <property type="entry name" value="For/NO2_transpt"/>
</dbReference>
<comment type="similarity">
    <text evidence="5">Belongs to the FNT transporter (TC 1.A.16) family.</text>
</comment>
<feature type="transmembrane region" description="Helical" evidence="6">
    <location>
        <begin position="151"/>
        <end position="179"/>
    </location>
</feature>
<dbReference type="NCBIfam" id="TIGR00790">
    <property type="entry name" value="fnt"/>
    <property type="match status" value="1"/>
</dbReference>
<dbReference type="OrthoDB" id="9786493at2"/>
<dbReference type="PROSITE" id="PS01006">
    <property type="entry name" value="FORMATE_NITRITE_TP_2"/>
    <property type="match status" value="1"/>
</dbReference>
<keyword evidence="3 6" id="KW-1133">Transmembrane helix</keyword>
<dbReference type="Pfam" id="PF01226">
    <property type="entry name" value="Form_Nir_trans"/>
    <property type="match status" value="1"/>
</dbReference>
<dbReference type="PROSITE" id="PS01005">
    <property type="entry name" value="FORMATE_NITRITE_TP_1"/>
    <property type="match status" value="1"/>
</dbReference>
<dbReference type="EMBL" id="CP016786">
    <property type="protein sequence ID" value="ASW43338.1"/>
    <property type="molecule type" value="Genomic_DNA"/>
</dbReference>
<evidence type="ECO:0000256" key="2">
    <source>
        <dbReference type="ARBA" id="ARBA00022692"/>
    </source>
</evidence>
<protein>
    <submittedName>
        <fullName evidence="7">FdhC protein</fullName>
    </submittedName>
</protein>
<evidence type="ECO:0000256" key="3">
    <source>
        <dbReference type="ARBA" id="ARBA00022989"/>
    </source>
</evidence>
<dbReference type="Gene3D" id="1.20.1080.10">
    <property type="entry name" value="Glycerol uptake facilitator protein"/>
    <property type="match status" value="1"/>
</dbReference>
<feature type="transmembrane region" description="Helical" evidence="6">
    <location>
        <begin position="112"/>
        <end position="131"/>
    </location>
</feature>
<evidence type="ECO:0000256" key="6">
    <source>
        <dbReference type="SAM" id="Phobius"/>
    </source>
</evidence>
<accession>A0A343JCT0</accession>
<dbReference type="GO" id="GO:0015499">
    <property type="term" value="F:formate transmembrane transporter activity"/>
    <property type="evidence" value="ECO:0007669"/>
    <property type="project" value="TreeGrafter"/>
</dbReference>
<dbReference type="AlphaFoldDB" id="A0A343JCT0"/>
<evidence type="ECO:0000256" key="4">
    <source>
        <dbReference type="ARBA" id="ARBA00023136"/>
    </source>
</evidence>
<sequence>MSTKNYLTPSEITEATIETAIKKTKNSKINMLILGILAGAFIAFAAEGSNMASFNLIAKAETYGLGKVLAGAIFGTGLMLVLIAGGELFTGNTLIIAGVLDKKVSLKSMLKNWFFVYLGNFIGSILIAYMMNKSGLFTSGDNMLGAVTIKIAAYKVGLTFTEGLFLGIMCNWLVCLAVWMSYGAKDMAGKILAIFFPIWLFITSGFEHSIANMYYIPAGIMAKGNIALTEAASLLGVTAEKLNHLNWGTFLTANLIPVTLGNIIGGGIFVGAVYWYLYIKNGKRLKGKLKINNASDNIAA</sequence>
<organism evidence="7 8">
    <name type="scientific">Clostridium isatidis</name>
    <dbReference type="NCBI Taxonomy" id="182773"/>
    <lineage>
        <taxon>Bacteria</taxon>
        <taxon>Bacillati</taxon>
        <taxon>Bacillota</taxon>
        <taxon>Clostridia</taxon>
        <taxon>Eubacteriales</taxon>
        <taxon>Clostridiaceae</taxon>
        <taxon>Clostridium</taxon>
    </lineage>
</organism>
<feature type="transmembrane region" description="Helical" evidence="6">
    <location>
        <begin position="255"/>
        <end position="278"/>
    </location>
</feature>
<dbReference type="GO" id="GO:0005886">
    <property type="term" value="C:plasma membrane"/>
    <property type="evidence" value="ECO:0007669"/>
    <property type="project" value="TreeGrafter"/>
</dbReference>
<dbReference type="Proteomes" id="UP000264883">
    <property type="component" value="Chromosome"/>
</dbReference>
<keyword evidence="4 6" id="KW-0472">Membrane</keyword>
<name>A0A343JCT0_9CLOT</name>
<reference evidence="7 8" key="1">
    <citation type="submission" date="2016-08" db="EMBL/GenBank/DDBJ databases">
        <title>Complete Genome Sequence Of The Indigo Reducing Clostridium isatidis DSM15098.</title>
        <authorList>
            <person name="Little G.T."/>
            <person name="Minton N.P."/>
        </authorList>
    </citation>
    <scope>NUCLEOTIDE SEQUENCE [LARGE SCALE GENOMIC DNA]</scope>
    <source>
        <strain evidence="7 8">DSM 15098</strain>
    </source>
</reference>
<dbReference type="InterPro" id="IPR024002">
    <property type="entry name" value="For/NO2_transpt_CS"/>
</dbReference>
<keyword evidence="2 6" id="KW-0812">Transmembrane</keyword>
<evidence type="ECO:0000313" key="8">
    <source>
        <dbReference type="Proteomes" id="UP000264883"/>
    </source>
</evidence>
<evidence type="ECO:0000256" key="1">
    <source>
        <dbReference type="ARBA" id="ARBA00004141"/>
    </source>
</evidence>
<keyword evidence="8" id="KW-1185">Reference proteome</keyword>
<evidence type="ECO:0000313" key="7">
    <source>
        <dbReference type="EMBL" id="ASW43338.1"/>
    </source>
</evidence>
<dbReference type="PANTHER" id="PTHR30520:SF6">
    <property type="entry name" value="FORMATE_NITRATE FAMILY TRANSPORTER (EUROFUNG)"/>
    <property type="match status" value="1"/>
</dbReference>
<feature type="transmembrane region" description="Helical" evidence="6">
    <location>
        <begin position="191"/>
        <end position="211"/>
    </location>
</feature>
<comment type="subcellular location">
    <subcellularLocation>
        <location evidence="1">Membrane</location>
        <topology evidence="1">Multi-pass membrane protein</topology>
    </subcellularLocation>
</comment>
<proteinExistence type="inferred from homology"/>
<feature type="transmembrane region" description="Helical" evidence="6">
    <location>
        <begin position="29"/>
        <end position="48"/>
    </location>
</feature>
<dbReference type="RefSeq" id="WP_119865474.1">
    <property type="nucleotide sequence ID" value="NZ_CP016786.1"/>
</dbReference>
<feature type="transmembrane region" description="Helical" evidence="6">
    <location>
        <begin position="68"/>
        <end position="100"/>
    </location>
</feature>